<sequence length="149" mass="17551">MEKKSKVVSKRLRKQLDELERGKRYDEATQLLEPIARRGNADAQYEMGELLYHKMVHEAEAVVRNYSKIEKVIFWLDLSRKPELCKADFSDFNKMINWYEKAAKQKHIKAMVELAEWYTPIRCGSSAKHVIKQSPFFTLKCNFNHALSL</sequence>
<dbReference type="SUPFAM" id="SSF81901">
    <property type="entry name" value="HCP-like"/>
    <property type="match status" value="1"/>
</dbReference>
<evidence type="ECO:0000313" key="2">
    <source>
        <dbReference type="Proteomes" id="UP001169458"/>
    </source>
</evidence>
<dbReference type="Proteomes" id="UP001169458">
    <property type="component" value="Unassembled WGS sequence"/>
</dbReference>
<protein>
    <submittedName>
        <fullName evidence="1">Uncharacterized protein</fullName>
    </submittedName>
</protein>
<gene>
    <name evidence="1" type="ORF">QUW60_06955</name>
</gene>
<evidence type="ECO:0000313" key="1">
    <source>
        <dbReference type="EMBL" id="MDM8324969.1"/>
    </source>
</evidence>
<reference evidence="2" key="2">
    <citation type="submission" date="2023-07" db="EMBL/GenBank/DDBJ databases">
        <title>Identification and characterization of horizontal gene transfer across gut microbiota members of farm animals based on homology search.</title>
        <authorList>
            <person name="Schwarzerova J."/>
            <person name="Nykrynova M."/>
            <person name="Jureckova K."/>
            <person name="Cejkova D."/>
            <person name="Rychlik I."/>
        </authorList>
    </citation>
    <scope>NUCLEOTIDE SEQUENCE [LARGE SCALE GENOMIC DNA]</scope>
    <source>
        <strain evidence="2">109_WCHN</strain>
    </source>
</reference>
<accession>A0ABT7VFA3</accession>
<dbReference type="InterPro" id="IPR011990">
    <property type="entry name" value="TPR-like_helical_dom_sf"/>
</dbReference>
<comment type="caution">
    <text evidence="1">The sequence shown here is derived from an EMBL/GenBank/DDBJ whole genome shotgun (WGS) entry which is preliminary data.</text>
</comment>
<dbReference type="Gene3D" id="1.25.40.10">
    <property type="entry name" value="Tetratricopeptide repeat domain"/>
    <property type="match status" value="1"/>
</dbReference>
<dbReference type="RefSeq" id="WP_258338660.1">
    <property type="nucleotide sequence ID" value="NZ_JAUDEN010000009.1"/>
</dbReference>
<dbReference type="EMBL" id="JAUDEN010000009">
    <property type="protein sequence ID" value="MDM8324969.1"/>
    <property type="molecule type" value="Genomic_DNA"/>
</dbReference>
<name>A0ABT7VFA3_9BACE</name>
<keyword evidence="2" id="KW-1185">Reference proteome</keyword>
<reference evidence="1 2" key="1">
    <citation type="submission" date="2023-06" db="EMBL/GenBank/DDBJ databases">
        <authorList>
            <person name="Zeman M."/>
            <person name="Kubasova T."/>
            <person name="Jahodarova E."/>
            <person name="Nykrynova M."/>
            <person name="Rychlik I."/>
        </authorList>
    </citation>
    <scope>NUCLEOTIDE SEQUENCE [LARGE SCALE GENOMIC DNA]</scope>
    <source>
        <strain evidence="1 2">109_WCHN</strain>
    </source>
</reference>
<organism evidence="1 2">
    <name type="scientific">Bacteroides gallinaceum</name>
    <dbReference type="NCBI Taxonomy" id="1462571"/>
    <lineage>
        <taxon>Bacteria</taxon>
        <taxon>Pseudomonadati</taxon>
        <taxon>Bacteroidota</taxon>
        <taxon>Bacteroidia</taxon>
        <taxon>Bacteroidales</taxon>
        <taxon>Bacteroidaceae</taxon>
        <taxon>Bacteroides</taxon>
    </lineage>
</organism>
<proteinExistence type="predicted"/>